<dbReference type="HOGENOM" id="CLU_054493_1_0_12"/>
<dbReference type="GO" id="GO:0005737">
    <property type="term" value="C:cytoplasm"/>
    <property type="evidence" value="ECO:0007669"/>
    <property type="project" value="InterPro"/>
</dbReference>
<dbReference type="Pfam" id="PF01430">
    <property type="entry name" value="HSP33"/>
    <property type="match status" value="1"/>
</dbReference>
<name>S3JWQ9_TREMA</name>
<proteinExistence type="predicted"/>
<evidence type="ECO:0000313" key="6">
    <source>
        <dbReference type="EMBL" id="EPF30408.1"/>
    </source>
</evidence>
<sequence>MIKAQIQDSELLKHIAGLEKDGMTVFIAADGLFRGALFHGTTFVNQMRCQHDLGILETLALGQATLCTALMIQTMKGREHLKFRCDTNGPLAGFSTEADSTGYVRGYLLQNPIPIDKPLESWDLAPFFGEGTISISRTKEVPGAKKSEVETGVVDIKYRNIAKDLTWYFLQSEQIYTAFNTGIQFDKQGRVIGAGGLFVQVMPDTGGTAGKGKLGESERDDLIARMERAFSACPPLGQWFAEKGKREDIIYGLFREFKPQAVLERDILFDCPCSKERYIESIRALPKAELDDIKHGKVDPLEVVCHNCASVYKIPLSEL</sequence>
<dbReference type="EMBL" id="ATFF01000006">
    <property type="protein sequence ID" value="EPF30408.1"/>
    <property type="molecule type" value="Genomic_DNA"/>
</dbReference>
<keyword evidence="3" id="KW-1015">Disulfide bond</keyword>
<protein>
    <recommendedName>
        <fullName evidence="8">Molecular chaperone Hsp33</fullName>
    </recommendedName>
</protein>
<dbReference type="Proteomes" id="UP000014541">
    <property type="component" value="Unassembled WGS sequence"/>
</dbReference>
<keyword evidence="7" id="KW-1185">Reference proteome</keyword>
<evidence type="ECO:0000256" key="1">
    <source>
        <dbReference type="ARBA" id="ARBA00022490"/>
    </source>
</evidence>
<dbReference type="PANTHER" id="PTHR30111">
    <property type="entry name" value="33 KDA CHAPERONIN"/>
    <property type="match status" value="1"/>
</dbReference>
<dbReference type="GO" id="GO:0051082">
    <property type="term" value="F:unfolded protein binding"/>
    <property type="evidence" value="ECO:0007669"/>
    <property type="project" value="InterPro"/>
</dbReference>
<dbReference type="RefSeq" id="WP_016525019.1">
    <property type="nucleotide sequence ID" value="NZ_KE332518.1"/>
</dbReference>
<dbReference type="SUPFAM" id="SSF64397">
    <property type="entry name" value="Hsp33 domain"/>
    <property type="match status" value="1"/>
</dbReference>
<dbReference type="STRING" id="1125699.HMPREF9194_00725"/>
<evidence type="ECO:0000256" key="3">
    <source>
        <dbReference type="ARBA" id="ARBA00023157"/>
    </source>
</evidence>
<dbReference type="GO" id="GO:0042026">
    <property type="term" value="P:protein refolding"/>
    <property type="evidence" value="ECO:0007669"/>
    <property type="project" value="TreeGrafter"/>
</dbReference>
<evidence type="ECO:0000256" key="4">
    <source>
        <dbReference type="ARBA" id="ARBA00023186"/>
    </source>
</evidence>
<keyword evidence="2" id="KW-0862">Zinc</keyword>
<dbReference type="Gene3D" id="3.55.30.10">
    <property type="entry name" value="Hsp33 domain"/>
    <property type="match status" value="1"/>
</dbReference>
<dbReference type="PATRIC" id="fig|1125699.3.peg.737"/>
<gene>
    <name evidence="6" type="ORF">HMPREF9194_00725</name>
</gene>
<evidence type="ECO:0000256" key="5">
    <source>
        <dbReference type="ARBA" id="ARBA00023284"/>
    </source>
</evidence>
<dbReference type="PIRSF" id="PIRSF005261">
    <property type="entry name" value="Heat_shock_Hsp33"/>
    <property type="match status" value="1"/>
</dbReference>
<dbReference type="InterPro" id="IPR000397">
    <property type="entry name" value="Heat_shock_Hsp33"/>
</dbReference>
<evidence type="ECO:0000256" key="2">
    <source>
        <dbReference type="ARBA" id="ARBA00022833"/>
    </source>
</evidence>
<accession>S3JWQ9</accession>
<dbReference type="InterPro" id="IPR016153">
    <property type="entry name" value="Heat_shock_Hsp33_N"/>
</dbReference>
<comment type="caution">
    <text evidence="6">The sequence shown here is derived from an EMBL/GenBank/DDBJ whole genome shotgun (WGS) entry which is preliminary data.</text>
</comment>
<dbReference type="OrthoDB" id="9776534at2"/>
<evidence type="ECO:0000313" key="7">
    <source>
        <dbReference type="Proteomes" id="UP000014541"/>
    </source>
</evidence>
<keyword evidence="5" id="KW-0676">Redox-active center</keyword>
<evidence type="ECO:0008006" key="8">
    <source>
        <dbReference type="Google" id="ProtNLM"/>
    </source>
</evidence>
<keyword evidence="1" id="KW-0963">Cytoplasm</keyword>
<dbReference type="SUPFAM" id="SSF118352">
    <property type="entry name" value="HSP33 redox switch-like"/>
    <property type="match status" value="1"/>
</dbReference>
<dbReference type="InterPro" id="IPR016154">
    <property type="entry name" value="Heat_shock_Hsp33_C"/>
</dbReference>
<dbReference type="eggNOG" id="COG1281">
    <property type="taxonomic scope" value="Bacteria"/>
</dbReference>
<reference evidence="6 7" key="1">
    <citation type="submission" date="2013-04" db="EMBL/GenBank/DDBJ databases">
        <title>The Genome Sequence of Treponema maltophilum ATCC 51939.</title>
        <authorList>
            <consortium name="The Broad Institute Genomics Platform"/>
            <person name="Earl A."/>
            <person name="Ward D."/>
            <person name="Feldgarden M."/>
            <person name="Gevers D."/>
            <person name="Leonetti C."/>
            <person name="Blanton J.M."/>
            <person name="Dewhirst F.E."/>
            <person name="Izard J."/>
            <person name="Walker B."/>
            <person name="Young S."/>
            <person name="Zeng Q."/>
            <person name="Gargeya S."/>
            <person name="Fitzgerald M."/>
            <person name="Haas B."/>
            <person name="Abouelleil A."/>
            <person name="Allen A.W."/>
            <person name="Alvarado L."/>
            <person name="Arachchi H.M."/>
            <person name="Berlin A.M."/>
            <person name="Chapman S.B."/>
            <person name="Gainer-Dewar J."/>
            <person name="Goldberg J."/>
            <person name="Griggs A."/>
            <person name="Gujja S."/>
            <person name="Hansen M."/>
            <person name="Howarth C."/>
            <person name="Imamovic A."/>
            <person name="Ireland A."/>
            <person name="Larimer J."/>
            <person name="McCowan C."/>
            <person name="Murphy C."/>
            <person name="Pearson M."/>
            <person name="Poon T.W."/>
            <person name="Priest M."/>
            <person name="Roberts A."/>
            <person name="Saif S."/>
            <person name="Shea T."/>
            <person name="Sisk P."/>
            <person name="Sykes S."/>
            <person name="Wortman J."/>
            <person name="Nusbaum C."/>
            <person name="Birren B."/>
        </authorList>
    </citation>
    <scope>NUCLEOTIDE SEQUENCE [LARGE SCALE GENOMIC DNA]</scope>
    <source>
        <strain evidence="6 7">ATCC 51939</strain>
    </source>
</reference>
<organism evidence="6 7">
    <name type="scientific">Treponema maltophilum ATCC 51939</name>
    <dbReference type="NCBI Taxonomy" id="1125699"/>
    <lineage>
        <taxon>Bacteria</taxon>
        <taxon>Pseudomonadati</taxon>
        <taxon>Spirochaetota</taxon>
        <taxon>Spirochaetia</taxon>
        <taxon>Spirochaetales</taxon>
        <taxon>Treponemataceae</taxon>
        <taxon>Treponema</taxon>
    </lineage>
</organism>
<dbReference type="Gene3D" id="3.90.1280.10">
    <property type="entry name" value="HSP33 redox switch-like"/>
    <property type="match status" value="1"/>
</dbReference>
<dbReference type="GO" id="GO:0044183">
    <property type="term" value="F:protein folding chaperone"/>
    <property type="evidence" value="ECO:0007669"/>
    <property type="project" value="TreeGrafter"/>
</dbReference>
<dbReference type="AlphaFoldDB" id="S3JWQ9"/>
<dbReference type="PANTHER" id="PTHR30111:SF1">
    <property type="entry name" value="33 KDA CHAPERONIN"/>
    <property type="match status" value="1"/>
</dbReference>
<keyword evidence="4" id="KW-0143">Chaperone</keyword>